<gene>
    <name evidence="2" type="ORF">UFOPK2925_01132</name>
</gene>
<proteinExistence type="predicted"/>
<dbReference type="GO" id="GO:0005975">
    <property type="term" value="P:carbohydrate metabolic process"/>
    <property type="evidence" value="ECO:0007669"/>
    <property type="project" value="InterPro"/>
</dbReference>
<sequence length="623" mass="68492">MAHESFENPETAELMNDLFINVKVDREERPDVDAVYMTAVQAMTGRGGWPMTVFMTAEGVPFYGGTYFPPEDRHGMASFTRVMQAISEAWMTDRENVSEQGEQLRELIQRSATPPEAAATLTDHLPLDVLAPIAALFDARLGGFGRAPKFPQAMTIDLLLRLHANTENDSALNMATTSLDCMADGGIYDHLGGGFARYSTDDKWLVPHFEKMLYDQALLLGAYLRAFCLTGNNSYRQVVEETIAYVMRDLATPSAGWASAEDADSEGVEGKFYLWSPKEINEACGDSAVAKAVIDWFQVTDAGNFTDPHTSYSGTILANSRPRSERPEAVTAALPLLLEYRSRRVRPGLDDKVLLAWNAWFLRSLVESAAALGRQDWMEAAKSNARFLLTDMRDDDGRLLRSWQNGRAHLPAYAEDYAALLGALVSLAELDDANWLTEAIWVADDLIELFGREEGGFYTTGTDQERLVARTLDLQDNATPAANSLAADALLRLAELTGVDEYREKATTTLRLVVVDAYAHPTAFAFALGAIERATTPAVEIAFIGDASELVQAAASRVIPSSVFLWARSTSDAHLSPLLEGRTELNTQGTAFVCESKTCRLPVTDSDSLNREIDLVLANRRGN</sequence>
<evidence type="ECO:0000259" key="1">
    <source>
        <dbReference type="Pfam" id="PF03190"/>
    </source>
</evidence>
<dbReference type="SUPFAM" id="SSF48208">
    <property type="entry name" value="Six-hairpin glycosidases"/>
    <property type="match status" value="1"/>
</dbReference>
<accession>A0A6J6WLQ6</accession>
<protein>
    <submittedName>
        <fullName evidence="2">Unannotated protein</fullName>
    </submittedName>
</protein>
<organism evidence="2">
    <name type="scientific">freshwater metagenome</name>
    <dbReference type="NCBI Taxonomy" id="449393"/>
    <lineage>
        <taxon>unclassified sequences</taxon>
        <taxon>metagenomes</taxon>
        <taxon>ecological metagenomes</taxon>
    </lineage>
</organism>
<name>A0A6J6WLQ6_9ZZZZ</name>
<dbReference type="Pfam" id="PF03190">
    <property type="entry name" value="Thioredox_DsbH"/>
    <property type="match status" value="1"/>
</dbReference>
<dbReference type="InterPro" id="IPR036249">
    <property type="entry name" value="Thioredoxin-like_sf"/>
</dbReference>
<dbReference type="PANTHER" id="PTHR42899">
    <property type="entry name" value="SPERMATOGENESIS-ASSOCIATED PROTEIN 20"/>
    <property type="match status" value="1"/>
</dbReference>
<reference evidence="2" key="1">
    <citation type="submission" date="2020-05" db="EMBL/GenBank/DDBJ databases">
        <authorList>
            <person name="Chiriac C."/>
            <person name="Salcher M."/>
            <person name="Ghai R."/>
            <person name="Kavagutti S V."/>
        </authorList>
    </citation>
    <scope>NUCLEOTIDE SEQUENCE</scope>
</reference>
<dbReference type="EMBL" id="CAEZZU010000178">
    <property type="protein sequence ID" value="CAB4786151.1"/>
    <property type="molecule type" value="Genomic_DNA"/>
</dbReference>
<evidence type="ECO:0000313" key="2">
    <source>
        <dbReference type="EMBL" id="CAB4786151.1"/>
    </source>
</evidence>
<dbReference type="AlphaFoldDB" id="A0A6J6WLQ6"/>
<dbReference type="InterPro" id="IPR008928">
    <property type="entry name" value="6-hairpin_glycosidase_sf"/>
</dbReference>
<dbReference type="Gene3D" id="1.50.10.20">
    <property type="match status" value="1"/>
</dbReference>
<dbReference type="PIRSF" id="PIRSF006402">
    <property type="entry name" value="UCP006402_thioredoxin"/>
    <property type="match status" value="1"/>
</dbReference>
<dbReference type="InterPro" id="IPR004879">
    <property type="entry name" value="Ssp411-like_TRX"/>
</dbReference>
<dbReference type="PANTHER" id="PTHR42899:SF1">
    <property type="entry name" value="SPERMATOGENESIS-ASSOCIATED PROTEIN 20"/>
    <property type="match status" value="1"/>
</dbReference>
<dbReference type="Gene3D" id="3.40.30.10">
    <property type="entry name" value="Glutaredoxin"/>
    <property type="match status" value="1"/>
</dbReference>
<dbReference type="InterPro" id="IPR024705">
    <property type="entry name" value="Ssp411"/>
</dbReference>
<feature type="domain" description="Spermatogenesis-associated protein 20-like TRX" evidence="1">
    <location>
        <begin position="1"/>
        <end position="108"/>
    </location>
</feature>
<dbReference type="SUPFAM" id="SSF52833">
    <property type="entry name" value="Thioredoxin-like"/>
    <property type="match status" value="1"/>
</dbReference>